<dbReference type="InterPro" id="IPR029044">
    <property type="entry name" value="Nucleotide-diphossugar_trans"/>
</dbReference>
<dbReference type="PANTHER" id="PTHR43630:SF2">
    <property type="entry name" value="GLYCOSYLTRANSFERASE"/>
    <property type="match status" value="1"/>
</dbReference>
<dbReference type="Proteomes" id="UP000178176">
    <property type="component" value="Unassembled WGS sequence"/>
</dbReference>
<protein>
    <recommendedName>
        <fullName evidence="1">Glycosyltransferase 2-like domain-containing protein</fullName>
    </recommendedName>
</protein>
<dbReference type="PANTHER" id="PTHR43630">
    <property type="entry name" value="POLY-BETA-1,6-N-ACETYL-D-GLUCOSAMINE SYNTHASE"/>
    <property type="match status" value="1"/>
</dbReference>
<comment type="caution">
    <text evidence="2">The sequence shown here is derived from an EMBL/GenBank/DDBJ whole genome shotgun (WGS) entry which is preliminary data.</text>
</comment>
<evidence type="ECO:0000259" key="1">
    <source>
        <dbReference type="Pfam" id="PF00535"/>
    </source>
</evidence>
<gene>
    <name evidence="2" type="ORF">A2876_02695</name>
</gene>
<reference evidence="2 3" key="1">
    <citation type="journal article" date="2016" name="Nat. Commun.">
        <title>Thousands of microbial genomes shed light on interconnected biogeochemical processes in an aquifer system.</title>
        <authorList>
            <person name="Anantharaman K."/>
            <person name="Brown C.T."/>
            <person name="Hug L.A."/>
            <person name="Sharon I."/>
            <person name="Castelle C.J."/>
            <person name="Probst A.J."/>
            <person name="Thomas B.C."/>
            <person name="Singh A."/>
            <person name="Wilkins M.J."/>
            <person name="Karaoz U."/>
            <person name="Brodie E.L."/>
            <person name="Williams K.H."/>
            <person name="Hubbard S.S."/>
            <person name="Banfield J.F."/>
        </authorList>
    </citation>
    <scope>NUCLEOTIDE SEQUENCE [LARGE SCALE GENOMIC DNA]</scope>
</reference>
<dbReference type="CDD" id="cd02511">
    <property type="entry name" value="Beta4Glucosyltransferase"/>
    <property type="match status" value="1"/>
</dbReference>
<dbReference type="Gene3D" id="3.90.550.10">
    <property type="entry name" value="Spore Coat Polysaccharide Biosynthesis Protein SpsA, Chain A"/>
    <property type="match status" value="1"/>
</dbReference>
<evidence type="ECO:0000313" key="2">
    <source>
        <dbReference type="EMBL" id="OGC92171.1"/>
    </source>
</evidence>
<evidence type="ECO:0000313" key="3">
    <source>
        <dbReference type="Proteomes" id="UP000178176"/>
    </source>
</evidence>
<feature type="domain" description="Glycosyltransferase 2-like" evidence="1">
    <location>
        <begin position="3"/>
        <end position="131"/>
    </location>
</feature>
<dbReference type="EMBL" id="MEXH01000021">
    <property type="protein sequence ID" value="OGC92171.1"/>
    <property type="molecule type" value="Genomic_DNA"/>
</dbReference>
<dbReference type="Pfam" id="PF00535">
    <property type="entry name" value="Glycos_transf_2"/>
    <property type="match status" value="1"/>
</dbReference>
<dbReference type="SUPFAM" id="SSF53448">
    <property type="entry name" value="Nucleotide-diphospho-sugar transferases"/>
    <property type="match status" value="1"/>
</dbReference>
<dbReference type="InterPro" id="IPR001173">
    <property type="entry name" value="Glyco_trans_2-like"/>
</dbReference>
<sequence>MLSVVITAWNEEKNIARAISSAKPIAGEIIVVDTESTDKTAEVAKKLGAKVYHHKNTGIVEPVRNFSISKARGDWILLLDADEEISQDLAGHIRSAITETSADYYRIPRRNIIFGQWIKSSHWWPDYVYRLFKKGAVTWDPVIHSVPFTRGTGRDFPADESHALIHHNYNSISQFINRMDRYTSHQLEQVIARGHNFSWTDLVTQPAEEFLTQYFARKGYKEGLHGLTLSLLQAFSMLVLYLKLWEKSGFVSESVTPTQFDYQLKAIHSKLNWWKYQTKIDQAGFLTKPLLKLMRKLS</sequence>
<name>A0A1F4YE09_9BACT</name>
<dbReference type="AlphaFoldDB" id="A0A1F4YE09"/>
<organism evidence="2 3">
    <name type="scientific">Candidatus Amesbacteria bacterium RIFCSPHIGHO2_01_FULL_48_32b</name>
    <dbReference type="NCBI Taxonomy" id="1797253"/>
    <lineage>
        <taxon>Bacteria</taxon>
        <taxon>Candidatus Amesiibacteriota</taxon>
    </lineage>
</organism>
<accession>A0A1F4YE09</accession>
<proteinExistence type="predicted"/>